<accession>A0A1H1BZ29</accession>
<reference evidence="1 2" key="1">
    <citation type="submission" date="2016-10" db="EMBL/GenBank/DDBJ databases">
        <authorList>
            <person name="de Groot N.N."/>
        </authorList>
    </citation>
    <scope>NUCLEOTIDE SEQUENCE [LARGE SCALE GENOMIC DNA]</scope>
    <source>
        <strain evidence="1 2">CGMCC 1.10449</strain>
    </source>
</reference>
<evidence type="ECO:0000313" key="1">
    <source>
        <dbReference type="EMBL" id="SDQ57227.1"/>
    </source>
</evidence>
<keyword evidence="2" id="KW-1185">Reference proteome</keyword>
<proteinExistence type="predicted"/>
<sequence>MIFMFSRLCEVLYLNKRVQELNKVFVGKLLVLIVLTGRIIEEDVLHIKD</sequence>
<protein>
    <submittedName>
        <fullName evidence="1">Uncharacterized protein</fullName>
    </submittedName>
</protein>
<name>A0A1H1BZ29_9BACI</name>
<gene>
    <name evidence="1" type="ORF">SAMN05216231_1990</name>
</gene>
<evidence type="ECO:0000313" key="2">
    <source>
        <dbReference type="Proteomes" id="UP000199444"/>
    </source>
</evidence>
<organism evidence="1 2">
    <name type="scientific">Virgibacillus salinus</name>
    <dbReference type="NCBI Taxonomy" id="553311"/>
    <lineage>
        <taxon>Bacteria</taxon>
        <taxon>Bacillati</taxon>
        <taxon>Bacillota</taxon>
        <taxon>Bacilli</taxon>
        <taxon>Bacillales</taxon>
        <taxon>Bacillaceae</taxon>
        <taxon>Virgibacillus</taxon>
    </lineage>
</organism>
<dbReference type="STRING" id="553311.SAMN05216231_1990"/>
<dbReference type="AlphaFoldDB" id="A0A1H1BZ29"/>
<dbReference type="EMBL" id="FNKD01000002">
    <property type="protein sequence ID" value="SDQ57227.1"/>
    <property type="molecule type" value="Genomic_DNA"/>
</dbReference>
<dbReference type="Proteomes" id="UP000199444">
    <property type="component" value="Unassembled WGS sequence"/>
</dbReference>